<accession>A0ABQ9IUX5</accession>
<keyword evidence="3 5" id="KW-1133">Transmembrane helix</keyword>
<evidence type="ECO:0000313" key="7">
    <source>
        <dbReference type="Proteomes" id="UP001162164"/>
    </source>
</evidence>
<reference evidence="6" key="1">
    <citation type="journal article" date="2023" name="Insect Mol. Biol.">
        <title>Genome sequencing provides insights into the evolution of gene families encoding plant cell wall-degrading enzymes in longhorned beetles.</title>
        <authorList>
            <person name="Shin N.R."/>
            <person name="Okamura Y."/>
            <person name="Kirsch R."/>
            <person name="Pauchet Y."/>
        </authorList>
    </citation>
    <scope>NUCLEOTIDE SEQUENCE</scope>
    <source>
        <strain evidence="6">MMC_N1</strain>
    </source>
</reference>
<dbReference type="Proteomes" id="UP001162164">
    <property type="component" value="Unassembled WGS sequence"/>
</dbReference>
<name>A0ABQ9IUX5_9CUCU</name>
<keyword evidence="7" id="KW-1185">Reference proteome</keyword>
<dbReference type="Pfam" id="PF09799">
    <property type="entry name" value="Transmemb_17"/>
    <property type="match status" value="1"/>
</dbReference>
<comment type="caution">
    <text evidence="6">The sequence shown here is derived from an EMBL/GenBank/DDBJ whole genome shotgun (WGS) entry which is preliminary data.</text>
</comment>
<evidence type="ECO:0000256" key="4">
    <source>
        <dbReference type="ARBA" id="ARBA00023136"/>
    </source>
</evidence>
<keyword evidence="2 5" id="KW-0812">Transmembrane</keyword>
<dbReference type="EMBL" id="JAPWTJ010002403">
    <property type="protein sequence ID" value="KAJ8966262.1"/>
    <property type="molecule type" value="Genomic_DNA"/>
</dbReference>
<proteinExistence type="predicted"/>
<organism evidence="6 7">
    <name type="scientific">Molorchus minor</name>
    <dbReference type="NCBI Taxonomy" id="1323400"/>
    <lineage>
        <taxon>Eukaryota</taxon>
        <taxon>Metazoa</taxon>
        <taxon>Ecdysozoa</taxon>
        <taxon>Arthropoda</taxon>
        <taxon>Hexapoda</taxon>
        <taxon>Insecta</taxon>
        <taxon>Pterygota</taxon>
        <taxon>Neoptera</taxon>
        <taxon>Endopterygota</taxon>
        <taxon>Coleoptera</taxon>
        <taxon>Polyphaga</taxon>
        <taxon>Cucujiformia</taxon>
        <taxon>Chrysomeloidea</taxon>
        <taxon>Cerambycidae</taxon>
        <taxon>Lamiinae</taxon>
        <taxon>Monochamini</taxon>
        <taxon>Molorchus</taxon>
    </lineage>
</organism>
<protein>
    <submittedName>
        <fullName evidence="6">Uncharacterized protein</fullName>
    </submittedName>
</protein>
<evidence type="ECO:0000256" key="5">
    <source>
        <dbReference type="SAM" id="Phobius"/>
    </source>
</evidence>
<dbReference type="InterPro" id="IPR019184">
    <property type="entry name" value="Uncharacterised_TM-17"/>
</dbReference>
<gene>
    <name evidence="6" type="ORF">NQ317_000536</name>
</gene>
<feature type="transmembrane region" description="Helical" evidence="5">
    <location>
        <begin position="44"/>
        <end position="64"/>
    </location>
</feature>
<comment type="subcellular location">
    <subcellularLocation>
        <location evidence="1">Membrane</location>
        <topology evidence="1">Multi-pass membrane protein</topology>
    </subcellularLocation>
</comment>
<evidence type="ECO:0000256" key="1">
    <source>
        <dbReference type="ARBA" id="ARBA00004141"/>
    </source>
</evidence>
<evidence type="ECO:0000313" key="6">
    <source>
        <dbReference type="EMBL" id="KAJ8966262.1"/>
    </source>
</evidence>
<feature type="transmembrane region" description="Helical" evidence="5">
    <location>
        <begin position="12"/>
        <end position="32"/>
    </location>
</feature>
<sequence>MNVDTELMFECLIYLNMFYYPVFGTCETIITISKWRSIVDTPNIIQDGAVVFTKLAAELLKILLFRRFKDQRRITNSLGVAKLYA</sequence>
<evidence type="ECO:0000256" key="3">
    <source>
        <dbReference type="ARBA" id="ARBA00022989"/>
    </source>
</evidence>
<keyword evidence="4 5" id="KW-0472">Membrane</keyword>
<evidence type="ECO:0000256" key="2">
    <source>
        <dbReference type="ARBA" id="ARBA00022692"/>
    </source>
</evidence>